<reference evidence="1 2" key="1">
    <citation type="submission" date="2013-04" db="EMBL/GenBank/DDBJ databases">
        <title>Gluconobacter oxydans NBRC 3293 whole genome sequence.</title>
        <authorList>
            <person name="Matsutani M."/>
            <person name="Yakushi T."/>
            <person name="Matsushita K."/>
        </authorList>
    </citation>
    <scope>NUCLEOTIDE SEQUENCE [LARGE SCALE GENOMIC DNA]</scope>
    <source>
        <strain evidence="1 2">NBRC 3293</strain>
    </source>
</reference>
<dbReference type="Proteomes" id="UP000484858">
    <property type="component" value="Unassembled WGS sequence"/>
</dbReference>
<dbReference type="AlphaFoldDB" id="A0A829WV53"/>
<comment type="caution">
    <text evidence="1">The sequence shown here is derived from an EMBL/GenBank/DDBJ whole genome shotgun (WGS) entry which is preliminary data.</text>
</comment>
<evidence type="ECO:0000313" key="2">
    <source>
        <dbReference type="Proteomes" id="UP000484858"/>
    </source>
</evidence>
<proteinExistence type="predicted"/>
<sequence length="175" mass="19178">MGAWFEAEIERASTTAQSLIVDFGGGDQTIKKMSRELSLVESIQEAGLTPVALYCIGGDPDDLGALYSLYDAFAPPATLIVFSRFALPSHIDAVSWLETAVSQHEPFQAILNAGAELVPVPTLSCAHRLSERRLKFFDALSGAGSNPLGVFDRQRVQTWMREMETSFARVTHYLP</sequence>
<accession>A0A829WV53</accession>
<gene>
    <name evidence="1" type="ORF">NBRC3293_1490</name>
</gene>
<name>A0A829WV53_GLUOY</name>
<organism evidence="1 2">
    <name type="scientific">Gluconobacter oxydans NBRC 3293</name>
    <dbReference type="NCBI Taxonomy" id="1315969"/>
    <lineage>
        <taxon>Bacteria</taxon>
        <taxon>Pseudomonadati</taxon>
        <taxon>Pseudomonadota</taxon>
        <taxon>Alphaproteobacteria</taxon>
        <taxon>Acetobacterales</taxon>
        <taxon>Acetobacteraceae</taxon>
        <taxon>Gluconobacter</taxon>
    </lineage>
</organism>
<evidence type="ECO:0000313" key="1">
    <source>
        <dbReference type="EMBL" id="GEM16993.1"/>
    </source>
</evidence>
<dbReference type="EMBL" id="BARJ01000009">
    <property type="protein sequence ID" value="GEM16993.1"/>
    <property type="molecule type" value="Genomic_DNA"/>
</dbReference>
<protein>
    <submittedName>
        <fullName evidence="1">Uncharacterized protein</fullName>
    </submittedName>
</protein>